<protein>
    <submittedName>
        <fullName evidence="4">Alpha-ribazole phosphatase</fullName>
    </submittedName>
</protein>
<dbReference type="PANTHER" id="PTHR46517">
    <property type="entry name" value="FRUCTOSE-2,6-BISPHOSPHATASE TIGAR"/>
    <property type="match status" value="1"/>
</dbReference>
<dbReference type="AlphaFoldDB" id="A0A1H0UR82"/>
<dbReference type="InterPro" id="IPR051695">
    <property type="entry name" value="Phosphoglycerate_Mutase"/>
</dbReference>
<proteinExistence type="predicted"/>
<feature type="active site" description="Tele-phosphohistidine intermediate" evidence="2">
    <location>
        <position position="14"/>
    </location>
</feature>
<dbReference type="InterPro" id="IPR013078">
    <property type="entry name" value="His_Pase_superF_clade-1"/>
</dbReference>
<evidence type="ECO:0000313" key="4">
    <source>
        <dbReference type="EMBL" id="SDP68737.1"/>
    </source>
</evidence>
<evidence type="ECO:0000256" key="3">
    <source>
        <dbReference type="PIRSR" id="PIRSR613078-2"/>
    </source>
</evidence>
<dbReference type="GO" id="GO:0004331">
    <property type="term" value="F:fructose-2,6-bisphosphate 2-phosphatase activity"/>
    <property type="evidence" value="ECO:0007669"/>
    <property type="project" value="TreeGrafter"/>
</dbReference>
<dbReference type="InterPro" id="IPR029033">
    <property type="entry name" value="His_PPase_superfam"/>
</dbReference>
<dbReference type="Proteomes" id="UP000199159">
    <property type="component" value="Unassembled WGS sequence"/>
</dbReference>
<keyword evidence="1" id="KW-0378">Hydrolase</keyword>
<reference evidence="5" key="1">
    <citation type="submission" date="2016-10" db="EMBL/GenBank/DDBJ databases">
        <authorList>
            <person name="Varghese N."/>
            <person name="Submissions S."/>
        </authorList>
    </citation>
    <scope>NUCLEOTIDE SEQUENCE [LARGE SCALE GENOMIC DNA]</scope>
    <source>
        <strain evidence="5">IBRC-M10078</strain>
    </source>
</reference>
<feature type="binding site" evidence="3">
    <location>
        <position position="63"/>
    </location>
    <ligand>
        <name>substrate</name>
    </ligand>
</feature>
<feature type="active site" description="Proton donor/acceptor" evidence="2">
    <location>
        <position position="85"/>
    </location>
</feature>
<dbReference type="EMBL" id="FNJU01000005">
    <property type="protein sequence ID" value="SDP68737.1"/>
    <property type="molecule type" value="Genomic_DNA"/>
</dbReference>
<organism evidence="4 5">
    <name type="scientific">Litchfieldia salsa</name>
    <dbReference type="NCBI Taxonomy" id="930152"/>
    <lineage>
        <taxon>Bacteria</taxon>
        <taxon>Bacillati</taxon>
        <taxon>Bacillota</taxon>
        <taxon>Bacilli</taxon>
        <taxon>Bacillales</taxon>
        <taxon>Bacillaceae</taxon>
        <taxon>Litchfieldia</taxon>
    </lineage>
</organism>
<dbReference type="Pfam" id="PF00300">
    <property type="entry name" value="His_Phos_1"/>
    <property type="match status" value="1"/>
</dbReference>
<evidence type="ECO:0000313" key="5">
    <source>
        <dbReference type="Proteomes" id="UP000199159"/>
    </source>
</evidence>
<dbReference type="OrthoDB" id="9783269at2"/>
<dbReference type="STRING" id="930152.SAMN05216565_105113"/>
<dbReference type="Gene3D" id="3.40.50.1240">
    <property type="entry name" value="Phosphoglycerate mutase-like"/>
    <property type="match status" value="1"/>
</dbReference>
<dbReference type="GO" id="GO:0045820">
    <property type="term" value="P:negative regulation of glycolytic process"/>
    <property type="evidence" value="ECO:0007669"/>
    <property type="project" value="TreeGrafter"/>
</dbReference>
<name>A0A1H0UR82_9BACI</name>
<dbReference type="GO" id="GO:0005829">
    <property type="term" value="C:cytosol"/>
    <property type="evidence" value="ECO:0007669"/>
    <property type="project" value="TreeGrafter"/>
</dbReference>
<evidence type="ECO:0000256" key="2">
    <source>
        <dbReference type="PIRSR" id="PIRSR613078-1"/>
    </source>
</evidence>
<keyword evidence="5" id="KW-1185">Reference proteome</keyword>
<dbReference type="CDD" id="cd07067">
    <property type="entry name" value="HP_PGM_like"/>
    <property type="match status" value="1"/>
</dbReference>
<dbReference type="SUPFAM" id="SSF53254">
    <property type="entry name" value="Phosphoglycerate mutase-like"/>
    <property type="match status" value="1"/>
</dbReference>
<gene>
    <name evidence="4" type="ORF">SAMN05216565_105113</name>
</gene>
<feature type="binding site" evidence="3">
    <location>
        <begin position="13"/>
        <end position="20"/>
    </location>
    <ligand>
        <name>substrate</name>
    </ligand>
</feature>
<evidence type="ECO:0000256" key="1">
    <source>
        <dbReference type="ARBA" id="ARBA00022801"/>
    </source>
</evidence>
<dbReference type="PANTHER" id="PTHR46517:SF1">
    <property type="entry name" value="FRUCTOSE-2,6-BISPHOSPHATASE TIGAR"/>
    <property type="match status" value="1"/>
</dbReference>
<accession>A0A1H0UR82</accession>
<dbReference type="SMART" id="SM00855">
    <property type="entry name" value="PGAM"/>
    <property type="match status" value="1"/>
</dbReference>
<dbReference type="GO" id="GO:0043456">
    <property type="term" value="P:regulation of pentose-phosphate shunt"/>
    <property type="evidence" value="ECO:0007669"/>
    <property type="project" value="TreeGrafter"/>
</dbReference>
<dbReference type="RefSeq" id="WP_090854331.1">
    <property type="nucleotide sequence ID" value="NZ_FNJU01000005.1"/>
</dbReference>
<sequence>MGTSNYLDLFLIRHGITDWNKEKRYLGHTDQGVIKSELELLSDLKFELKKIHFDQVYTSDLCRCKETLAYLNLTSLASVDSRLRELHFGDWEGKTYQDLKMDKEYKLWLNSWEDYQIPNGESFVTFKTRIDLFLEELFHDSTQKNKSNILVMTHGGVIRYFVSKVLPETAFWDVTINHGNGVKLTMEQKKGEWVCNSLLVVPFQEKGNG</sequence>